<dbReference type="RefSeq" id="WP_149636274.1">
    <property type="nucleotide sequence ID" value="NZ_VNIP01000010.1"/>
</dbReference>
<accession>A0A5B0VVE7</accession>
<dbReference type="OrthoDB" id="7257484at2"/>
<feature type="transmembrane region" description="Helical" evidence="1">
    <location>
        <begin position="118"/>
        <end position="144"/>
    </location>
</feature>
<keyword evidence="1" id="KW-0472">Membrane</keyword>
<feature type="transmembrane region" description="Helical" evidence="1">
    <location>
        <begin position="150"/>
        <end position="169"/>
    </location>
</feature>
<keyword evidence="1" id="KW-0812">Transmembrane</keyword>
<evidence type="ECO:0008006" key="4">
    <source>
        <dbReference type="Google" id="ProtNLM"/>
    </source>
</evidence>
<protein>
    <recommendedName>
        <fullName evidence="4">Alpha/beta hydrolase</fullName>
    </recommendedName>
</protein>
<name>A0A5B0VVE7_RHITR</name>
<dbReference type="EMBL" id="VNIP01000010">
    <property type="protein sequence ID" value="KAA1178660.1"/>
    <property type="molecule type" value="Genomic_DNA"/>
</dbReference>
<evidence type="ECO:0000313" key="3">
    <source>
        <dbReference type="Proteomes" id="UP000323608"/>
    </source>
</evidence>
<keyword evidence="1" id="KW-1133">Transmembrane helix</keyword>
<proteinExistence type="predicted"/>
<dbReference type="AlphaFoldDB" id="A0A5B0VVE7"/>
<reference evidence="2 3" key="1">
    <citation type="submission" date="2019-07" db="EMBL/GenBank/DDBJ databases">
        <title>The Draft Genome Sequence of Rhizobium tropici SARCC-755 Associated with Superior Nodulation on Pigeonpea (Cajanus cajan (L.) Millsp.).</title>
        <authorList>
            <person name="Bopape F.L."/>
            <person name="Hassen A.I."/>
            <person name="Swanevelder Z.H."/>
            <person name="Gwata E.T."/>
        </authorList>
    </citation>
    <scope>NUCLEOTIDE SEQUENCE [LARGE SCALE GENOMIC DNA]</scope>
    <source>
        <strain evidence="2 3">SARCC-755</strain>
    </source>
</reference>
<dbReference type="Proteomes" id="UP000323608">
    <property type="component" value="Unassembled WGS sequence"/>
</dbReference>
<evidence type="ECO:0000313" key="2">
    <source>
        <dbReference type="EMBL" id="KAA1178660.1"/>
    </source>
</evidence>
<sequence>MNNIKKRVVLHFPGFEPLDAAAHRARYERSARQSAAVWDLSVFVDELKNFGRAPCFDVTATAADWQTQSRIHIVDHNDLVSALNGRPFFTRLMQGYLAAARVAASGGMVGYFRHAWRFGLFFVFPFLLILAGLLISLSIAFTPFVFGLPAWSHIGSIALAVAFFVYVFLPQAEKLHTLHLFSDWEMAVAMAGLNGLGAKQWLEASAISVRQALDEPDIDEFVISSHSMGSSVATHVIGLLLEREPELLQGKRVVFMTLGSAILQCALMRPASVLRSRVGLIARCKEIFWLDVHCLTDAIHFYKAKVAAVCGHEDARQASVLFVRFKQMLSEKHYKKIKRDFLRVHRQYVLGPDMKAFFDFTLMTAGPLPASDFAEFSPKRLPELSFNSGEAAQALSVGR</sequence>
<comment type="caution">
    <text evidence="2">The sequence shown here is derived from an EMBL/GenBank/DDBJ whole genome shotgun (WGS) entry which is preliminary data.</text>
</comment>
<organism evidence="2 3">
    <name type="scientific">Rhizobium tropici</name>
    <dbReference type="NCBI Taxonomy" id="398"/>
    <lineage>
        <taxon>Bacteria</taxon>
        <taxon>Pseudomonadati</taxon>
        <taxon>Pseudomonadota</taxon>
        <taxon>Alphaproteobacteria</taxon>
        <taxon>Hyphomicrobiales</taxon>
        <taxon>Rhizobiaceae</taxon>
        <taxon>Rhizobium/Agrobacterium group</taxon>
        <taxon>Rhizobium</taxon>
    </lineage>
</organism>
<evidence type="ECO:0000256" key="1">
    <source>
        <dbReference type="SAM" id="Phobius"/>
    </source>
</evidence>
<gene>
    <name evidence="2" type="ORF">FP026_19540</name>
</gene>